<reference evidence="1 2" key="1">
    <citation type="journal article" date="2019" name="ISME J.">
        <title>Insights into ecological role of a new deltaproteobacterial order Candidatus Acidulodesulfobacterales by metagenomics and metatranscriptomics.</title>
        <authorList>
            <person name="Tan S."/>
            <person name="Liu J."/>
            <person name="Fang Y."/>
            <person name="Hedlund B.P."/>
            <person name="Lian Z.H."/>
            <person name="Huang L.Y."/>
            <person name="Li J.T."/>
            <person name="Huang L.N."/>
            <person name="Li W.J."/>
            <person name="Jiang H.C."/>
            <person name="Dong H.L."/>
            <person name="Shu W.S."/>
        </authorList>
    </citation>
    <scope>NUCLEOTIDE SEQUENCE [LARGE SCALE GENOMIC DNA]</scope>
    <source>
        <strain evidence="1">AP1</strain>
    </source>
</reference>
<evidence type="ECO:0000313" key="1">
    <source>
        <dbReference type="EMBL" id="RZD18620.1"/>
    </source>
</evidence>
<proteinExistence type="predicted"/>
<dbReference type="AlphaFoldDB" id="A0A519BMX6"/>
<name>A0A519BMX6_9DELT</name>
<dbReference type="Proteomes" id="UP000319296">
    <property type="component" value="Unassembled WGS sequence"/>
</dbReference>
<accession>A0A519BMX6</accession>
<sequence>MKRIKIEEASEGNILAKNIVLENGIVLLSKKSTLTKSLINQIKKQNVFFIYIENNSKEYGDDIAYIKNETIKNNLSDIEERFILVKDIKLMKDIENIVKEVITKGYSD</sequence>
<comment type="caution">
    <text evidence="1">The sequence shown here is derived from an EMBL/GenBank/DDBJ whole genome shotgun (WGS) entry which is preliminary data.</text>
</comment>
<dbReference type="EMBL" id="SGBB01000007">
    <property type="protein sequence ID" value="RZD18620.1"/>
    <property type="molecule type" value="Genomic_DNA"/>
</dbReference>
<gene>
    <name evidence="1" type="ORF">EVG15_05335</name>
</gene>
<evidence type="ECO:0000313" key="2">
    <source>
        <dbReference type="Proteomes" id="UP000319296"/>
    </source>
</evidence>
<protein>
    <submittedName>
        <fullName evidence="1">Uncharacterized protein</fullName>
    </submittedName>
</protein>
<organism evidence="1 2">
    <name type="scientific">Candidatus Acididesulfobacter diazotrophicus</name>
    <dbReference type="NCBI Taxonomy" id="2597226"/>
    <lineage>
        <taxon>Bacteria</taxon>
        <taxon>Deltaproteobacteria</taxon>
        <taxon>Candidatus Acidulodesulfobacterales</taxon>
        <taxon>Candidatus Acididesulfobacter</taxon>
    </lineage>
</organism>